<evidence type="ECO:0000256" key="1">
    <source>
        <dbReference type="ARBA" id="ARBA00006987"/>
    </source>
</evidence>
<feature type="chain" id="PRO_5031248067" description="Tripartite-type tricarboxylate transporter, receptor component TctC" evidence="2">
    <location>
        <begin position="36"/>
        <end position="312"/>
    </location>
</feature>
<gene>
    <name evidence="3" type="ORF">GAK30_02120</name>
</gene>
<evidence type="ECO:0008006" key="5">
    <source>
        <dbReference type="Google" id="ProtNLM"/>
    </source>
</evidence>
<evidence type="ECO:0000313" key="4">
    <source>
        <dbReference type="Proteomes" id="UP000461670"/>
    </source>
</evidence>
<keyword evidence="2" id="KW-0732">Signal</keyword>
<dbReference type="InterPro" id="IPR006311">
    <property type="entry name" value="TAT_signal"/>
</dbReference>
<dbReference type="EMBL" id="WNDQ01000026">
    <property type="protein sequence ID" value="KAF1021096.1"/>
    <property type="molecule type" value="Genomic_DNA"/>
</dbReference>
<accession>A0A7V8FNP2</accession>
<dbReference type="PANTHER" id="PTHR42928">
    <property type="entry name" value="TRICARBOXYLATE-BINDING PROTEIN"/>
    <property type="match status" value="1"/>
</dbReference>
<dbReference type="Gene3D" id="3.40.190.10">
    <property type="entry name" value="Periplasmic binding protein-like II"/>
    <property type="match status" value="1"/>
</dbReference>
<dbReference type="InterPro" id="IPR005064">
    <property type="entry name" value="BUG"/>
</dbReference>
<dbReference type="InterPro" id="IPR042100">
    <property type="entry name" value="Bug_dom1"/>
</dbReference>
<feature type="signal peptide" evidence="2">
    <location>
        <begin position="1"/>
        <end position="35"/>
    </location>
</feature>
<comment type="similarity">
    <text evidence="1">Belongs to the UPF0065 (bug) family.</text>
</comment>
<dbReference type="Pfam" id="PF03401">
    <property type="entry name" value="TctC"/>
    <property type="match status" value="1"/>
</dbReference>
<proteinExistence type="inferred from homology"/>
<sequence length="312" mass="32853">MNDSCTPRPTAASGWRRRDVLLSTLAGLAAGSAHAVSAPAATAYPQRLISIVVPTAAGGGNDAIASEYVARAKPDGYTVLFGYIGTHGMNPALQRLRYDPIKSFEPIGMVCTSPTLMVAAPQVKARTVAELVQQSKASPQSFNYASAGNGTAPHFAAEMFKLASGAQLTHVPYKGSAPAMTDTMAGQTQIMFPSLFSAYPYVHAGKLRALAVAGPQRSRQMPDVPTLGELGYQNVDVTQWYAMFAPAGTPADVVARLNQALNQALADPAVAKRIETHGADVVTGTPDQLRTLVSSELDKWRRVVAQAGLSAD</sequence>
<protein>
    <recommendedName>
        <fullName evidence="5">Tripartite-type tricarboxylate transporter, receptor component TctC</fullName>
    </recommendedName>
</protein>
<reference evidence="4" key="1">
    <citation type="journal article" date="2020" name="MBio">
        <title>Horizontal gene transfer to a defensive symbiont with a reduced genome amongst a multipartite beetle microbiome.</title>
        <authorList>
            <person name="Waterworth S.C."/>
            <person name="Florez L.V."/>
            <person name="Rees E.R."/>
            <person name="Hertweck C."/>
            <person name="Kaltenpoth M."/>
            <person name="Kwan J.C."/>
        </authorList>
    </citation>
    <scope>NUCLEOTIDE SEQUENCE [LARGE SCALE GENOMIC DNA]</scope>
</reference>
<organism evidence="3 4">
    <name type="scientific">Paracidovorax wautersii</name>
    <dbReference type="NCBI Taxonomy" id="1177982"/>
    <lineage>
        <taxon>Bacteria</taxon>
        <taxon>Pseudomonadati</taxon>
        <taxon>Pseudomonadota</taxon>
        <taxon>Betaproteobacteria</taxon>
        <taxon>Burkholderiales</taxon>
        <taxon>Comamonadaceae</taxon>
        <taxon>Paracidovorax</taxon>
    </lineage>
</organism>
<dbReference type="PIRSF" id="PIRSF017082">
    <property type="entry name" value="YflP"/>
    <property type="match status" value="1"/>
</dbReference>
<evidence type="ECO:0000313" key="3">
    <source>
        <dbReference type="EMBL" id="KAF1021096.1"/>
    </source>
</evidence>
<dbReference type="SUPFAM" id="SSF53850">
    <property type="entry name" value="Periplasmic binding protein-like II"/>
    <property type="match status" value="1"/>
</dbReference>
<comment type="caution">
    <text evidence="3">The sequence shown here is derived from an EMBL/GenBank/DDBJ whole genome shotgun (WGS) entry which is preliminary data.</text>
</comment>
<dbReference type="Proteomes" id="UP000461670">
    <property type="component" value="Unassembled WGS sequence"/>
</dbReference>
<dbReference type="PROSITE" id="PS51318">
    <property type="entry name" value="TAT"/>
    <property type="match status" value="1"/>
</dbReference>
<dbReference type="PANTHER" id="PTHR42928:SF5">
    <property type="entry name" value="BLR1237 PROTEIN"/>
    <property type="match status" value="1"/>
</dbReference>
<dbReference type="Gene3D" id="3.40.190.150">
    <property type="entry name" value="Bordetella uptake gene, domain 1"/>
    <property type="match status" value="1"/>
</dbReference>
<dbReference type="AlphaFoldDB" id="A0A7V8FNP2"/>
<evidence type="ECO:0000256" key="2">
    <source>
        <dbReference type="SAM" id="SignalP"/>
    </source>
</evidence>
<name>A0A7V8FNP2_9BURK</name>